<dbReference type="EMBL" id="BARU01035376">
    <property type="protein sequence ID" value="GAH79957.1"/>
    <property type="molecule type" value="Genomic_DNA"/>
</dbReference>
<name>X1IE64_9ZZZZ</name>
<evidence type="ECO:0000313" key="1">
    <source>
        <dbReference type="EMBL" id="GAH79957.1"/>
    </source>
</evidence>
<feature type="non-terminal residue" evidence="1">
    <location>
        <position position="49"/>
    </location>
</feature>
<comment type="caution">
    <text evidence="1">The sequence shown here is derived from an EMBL/GenBank/DDBJ whole genome shotgun (WGS) entry which is preliminary data.</text>
</comment>
<accession>X1IE64</accession>
<sequence>MIEMKECTIKVNAFECGVLFGLIMQAPDHSRKALDNVWKQLVTLKKHAE</sequence>
<protein>
    <submittedName>
        <fullName evidence="1">Uncharacterized protein</fullName>
    </submittedName>
</protein>
<gene>
    <name evidence="1" type="ORF">S03H2_55395</name>
</gene>
<proteinExistence type="predicted"/>
<organism evidence="1">
    <name type="scientific">marine sediment metagenome</name>
    <dbReference type="NCBI Taxonomy" id="412755"/>
    <lineage>
        <taxon>unclassified sequences</taxon>
        <taxon>metagenomes</taxon>
        <taxon>ecological metagenomes</taxon>
    </lineage>
</organism>
<reference evidence="1" key="1">
    <citation type="journal article" date="2014" name="Front. Microbiol.">
        <title>High frequency of phylogenetically diverse reductive dehalogenase-homologous genes in deep subseafloor sedimentary metagenomes.</title>
        <authorList>
            <person name="Kawai M."/>
            <person name="Futagami T."/>
            <person name="Toyoda A."/>
            <person name="Takaki Y."/>
            <person name="Nishi S."/>
            <person name="Hori S."/>
            <person name="Arai W."/>
            <person name="Tsubouchi T."/>
            <person name="Morono Y."/>
            <person name="Uchiyama I."/>
            <person name="Ito T."/>
            <person name="Fujiyama A."/>
            <person name="Inagaki F."/>
            <person name="Takami H."/>
        </authorList>
    </citation>
    <scope>NUCLEOTIDE SEQUENCE</scope>
    <source>
        <strain evidence="1">Expedition CK06-06</strain>
    </source>
</reference>
<dbReference type="AlphaFoldDB" id="X1IE64"/>